<accession>Q0SBY8</accession>
<protein>
    <recommendedName>
        <fullName evidence="4">Transmembrane protein</fullName>
    </recommendedName>
</protein>
<reference evidence="3" key="1">
    <citation type="journal article" date="2006" name="Proc. Natl. Acad. Sci. U.S.A.">
        <title>The complete genome of Rhodococcus sp. RHA1 provides insights into a catabolic powerhouse.</title>
        <authorList>
            <person name="McLeod M.P."/>
            <person name="Warren R.L."/>
            <person name="Hsiao W.W.L."/>
            <person name="Araki N."/>
            <person name="Myhre M."/>
            <person name="Fernandes C."/>
            <person name="Miyazawa D."/>
            <person name="Wong W."/>
            <person name="Lillquist A.L."/>
            <person name="Wang D."/>
            <person name="Dosanjh M."/>
            <person name="Hara H."/>
            <person name="Petrescu A."/>
            <person name="Morin R.D."/>
            <person name="Yang G."/>
            <person name="Stott J.M."/>
            <person name="Schein J.E."/>
            <person name="Shin H."/>
            <person name="Smailus D."/>
            <person name="Siddiqui A.S."/>
            <person name="Marra M.A."/>
            <person name="Jones S.J.M."/>
            <person name="Holt R."/>
            <person name="Brinkman F.S.L."/>
            <person name="Miyauchi K."/>
            <person name="Fukuda M."/>
            <person name="Davies J.E."/>
            <person name="Mohn W.W."/>
            <person name="Eltis L.D."/>
        </authorList>
    </citation>
    <scope>NUCLEOTIDE SEQUENCE [LARGE SCALE GENOMIC DNA]</scope>
    <source>
        <strain evidence="3">RHA1</strain>
    </source>
</reference>
<dbReference type="HOGENOM" id="CLU_1132913_0_0_11"/>
<dbReference type="EMBL" id="CP000431">
    <property type="protein sequence ID" value="ABG94948.1"/>
    <property type="molecule type" value="Genomic_DNA"/>
</dbReference>
<evidence type="ECO:0000313" key="2">
    <source>
        <dbReference type="EMBL" id="ABG94948.1"/>
    </source>
</evidence>
<feature type="compositionally biased region" description="Basic and acidic residues" evidence="1">
    <location>
        <begin position="184"/>
        <end position="195"/>
    </location>
</feature>
<gene>
    <name evidence="2" type="ordered locus">RHA1_ro03145</name>
</gene>
<dbReference type="KEGG" id="rha:RHA1_ro03145"/>
<evidence type="ECO:0000313" key="3">
    <source>
        <dbReference type="Proteomes" id="UP000008710"/>
    </source>
</evidence>
<proteinExistence type="predicted"/>
<evidence type="ECO:0008006" key="4">
    <source>
        <dbReference type="Google" id="ProtNLM"/>
    </source>
</evidence>
<dbReference type="Proteomes" id="UP000008710">
    <property type="component" value="Chromosome"/>
</dbReference>
<feature type="compositionally biased region" description="Low complexity" evidence="1">
    <location>
        <begin position="196"/>
        <end position="209"/>
    </location>
</feature>
<feature type="compositionally biased region" description="Polar residues" evidence="1">
    <location>
        <begin position="228"/>
        <end position="245"/>
    </location>
</feature>
<dbReference type="eggNOG" id="ENOG503128H">
    <property type="taxonomic scope" value="Bacteria"/>
</dbReference>
<sequence length="245" mass="25136">MSAGQPLDELAFLVGAVHLSSVRSVRGWSIFNGTYGAALRFIKTRRRAWHIRPPDRRYLFISHSPRIRVAGGGNRAHCATSLWACVSRNRVNVMNILKSTARVVTGAGEAATAAVGAVGGAAVGSFGGSIRGAVEGAYDGAQYGRRSTPVALATLGAVGAAGLVEWPIVLAAGGTALVLRQFKPEPSDRSVKSKPEGVSSPSGPKVVSPPNGPTAVSSPSPRAKRTASGKTSGATPSTVPAQPHP</sequence>
<feature type="region of interest" description="Disordered" evidence="1">
    <location>
        <begin position="184"/>
        <end position="245"/>
    </location>
</feature>
<dbReference type="AlphaFoldDB" id="Q0SBY8"/>
<name>Q0SBY8_RHOJR</name>
<evidence type="ECO:0000256" key="1">
    <source>
        <dbReference type="SAM" id="MobiDB-lite"/>
    </source>
</evidence>
<organism evidence="2 3">
    <name type="scientific">Rhodococcus jostii (strain RHA1)</name>
    <dbReference type="NCBI Taxonomy" id="101510"/>
    <lineage>
        <taxon>Bacteria</taxon>
        <taxon>Bacillati</taxon>
        <taxon>Actinomycetota</taxon>
        <taxon>Actinomycetes</taxon>
        <taxon>Mycobacteriales</taxon>
        <taxon>Nocardiaceae</taxon>
        <taxon>Rhodococcus</taxon>
    </lineage>
</organism>